<evidence type="ECO:0000313" key="4">
    <source>
        <dbReference type="Proteomes" id="UP000886757"/>
    </source>
</evidence>
<evidence type="ECO:0000259" key="2">
    <source>
        <dbReference type="Pfam" id="PF20434"/>
    </source>
</evidence>
<reference evidence="3" key="1">
    <citation type="submission" date="2020-10" db="EMBL/GenBank/DDBJ databases">
        <authorList>
            <person name="Gilroy R."/>
        </authorList>
    </citation>
    <scope>NUCLEOTIDE SEQUENCE</scope>
    <source>
        <strain evidence="3">ChiSjej4B22-8148</strain>
    </source>
</reference>
<dbReference type="InterPro" id="IPR029058">
    <property type="entry name" value="AB_hydrolase_fold"/>
</dbReference>
<feature type="region of interest" description="Disordered" evidence="1">
    <location>
        <begin position="298"/>
        <end position="338"/>
    </location>
</feature>
<dbReference type="Gene3D" id="3.40.50.1820">
    <property type="entry name" value="alpha/beta hydrolase"/>
    <property type="match status" value="1"/>
</dbReference>
<comment type="caution">
    <text evidence="3">The sequence shown here is derived from an EMBL/GenBank/DDBJ whole genome shotgun (WGS) entry which is preliminary data.</text>
</comment>
<accession>A0A9D1ABQ8</accession>
<dbReference type="Pfam" id="PF20434">
    <property type="entry name" value="BD-FAE"/>
    <property type="match status" value="1"/>
</dbReference>
<protein>
    <recommendedName>
        <fullName evidence="2">BD-FAE-like domain-containing protein</fullName>
    </recommendedName>
</protein>
<dbReference type="NCBIfam" id="NF041556">
    <property type="entry name" value="tannase_B"/>
    <property type="match status" value="1"/>
</dbReference>
<name>A0A9D1ABQ8_9FIRM</name>
<gene>
    <name evidence="3" type="ORF">IAB31_00950</name>
</gene>
<evidence type="ECO:0000313" key="3">
    <source>
        <dbReference type="EMBL" id="HIR12474.1"/>
    </source>
</evidence>
<proteinExistence type="predicted"/>
<reference evidence="3" key="2">
    <citation type="journal article" date="2021" name="PeerJ">
        <title>Extensive microbial diversity within the chicken gut microbiome revealed by metagenomics and culture.</title>
        <authorList>
            <person name="Gilroy R."/>
            <person name="Ravi A."/>
            <person name="Getino M."/>
            <person name="Pursley I."/>
            <person name="Horton D.L."/>
            <person name="Alikhan N.F."/>
            <person name="Baker D."/>
            <person name="Gharbi K."/>
            <person name="Hall N."/>
            <person name="Watson M."/>
            <person name="Adriaenssens E.M."/>
            <person name="Foster-Nyarko E."/>
            <person name="Jarju S."/>
            <person name="Secka A."/>
            <person name="Antonio M."/>
            <person name="Oren A."/>
            <person name="Chaudhuri R.R."/>
            <person name="La Ragione R."/>
            <person name="Hildebrand F."/>
            <person name="Pallen M.J."/>
        </authorList>
    </citation>
    <scope>NUCLEOTIDE SEQUENCE</scope>
    <source>
        <strain evidence="3">ChiSjej4B22-8148</strain>
    </source>
</reference>
<organism evidence="3 4">
    <name type="scientific">Candidatus Choladousia intestinavium</name>
    <dbReference type="NCBI Taxonomy" id="2840727"/>
    <lineage>
        <taxon>Bacteria</taxon>
        <taxon>Bacillati</taxon>
        <taxon>Bacillota</taxon>
        <taxon>Clostridia</taxon>
        <taxon>Lachnospirales</taxon>
        <taxon>Lachnospiraceae</taxon>
        <taxon>Lachnospiraceae incertae sedis</taxon>
        <taxon>Candidatus Choladousia</taxon>
    </lineage>
</organism>
<dbReference type="EMBL" id="DVGK01000013">
    <property type="protein sequence ID" value="HIR12474.1"/>
    <property type="molecule type" value="Genomic_DNA"/>
</dbReference>
<sequence length="515" mass="57706">MYEPLSLFRQKKNWKYLEEYHCCLLERVSYCLKPEAPAEQCMNIYVPEIYLKEDGSISGKKHTNGFTAADVPVIFENGLAGYQEAEPFALEDERSAGKTFLEAGFVYVSCGCRGRSSLNQEGVRCGKSPLSLVDLKAGIRFLKHLAGVIPGDMEKIISVGISAGGAMSSLLGVTGDSPLYQKELEDMGAVLSETDHIFAAQCYCPIIDLDHADLAYEWMFQGKTHYTGMPFVGFGEGELTPYTKALSEKMAAAYPDYFNSLNLRHPVTGEILKIGSGHEGSAFDYLIQKLEESAGKYLSRMESGKGPEAAKDYLTGNDQEQKPDHQKKTRSSVSGTDKRGWLSWESGKARITSFDEMQKSYHVRLKKCPAFDDLELIQAENQEFGTPDRDKTHFNTDLAPLMEELAPAYPKESEKYLEGYRQIRGDQELEDRKYRINPLNFIGTGEEAKPAPFFRIRVGSRDADTSLMMTMILALKLLETGRVSTDYEIVWDEGHGRADYPGEVTEWVMRITAGR</sequence>
<dbReference type="InterPro" id="IPR049492">
    <property type="entry name" value="BD-FAE-like_dom"/>
</dbReference>
<dbReference type="Proteomes" id="UP000886757">
    <property type="component" value="Unassembled WGS sequence"/>
</dbReference>
<dbReference type="SUPFAM" id="SSF53474">
    <property type="entry name" value="alpha/beta-Hydrolases"/>
    <property type="match status" value="1"/>
</dbReference>
<evidence type="ECO:0000256" key="1">
    <source>
        <dbReference type="SAM" id="MobiDB-lite"/>
    </source>
</evidence>
<feature type="compositionally biased region" description="Basic and acidic residues" evidence="1">
    <location>
        <begin position="302"/>
        <end position="311"/>
    </location>
</feature>
<feature type="domain" description="BD-FAE-like" evidence="2">
    <location>
        <begin position="97"/>
        <end position="188"/>
    </location>
</feature>
<dbReference type="AlphaFoldDB" id="A0A9D1ABQ8"/>
<dbReference type="InterPro" id="IPR048124">
    <property type="entry name" value="Tannase_B"/>
</dbReference>